<evidence type="ECO:0000259" key="2">
    <source>
        <dbReference type="Pfam" id="PF17761"/>
    </source>
</evidence>
<dbReference type="Proteomes" id="UP000295066">
    <property type="component" value="Unassembled WGS sequence"/>
</dbReference>
<dbReference type="PANTHER" id="PTHR30547">
    <property type="entry name" value="UNCHARACTERIZED PROTEIN YHCG-RELATED"/>
    <property type="match status" value="1"/>
</dbReference>
<keyword evidence="4" id="KW-1185">Reference proteome</keyword>
<evidence type="ECO:0000313" key="4">
    <source>
        <dbReference type="Proteomes" id="UP000295066"/>
    </source>
</evidence>
<feature type="domain" description="YhcG N-terminal" evidence="2">
    <location>
        <begin position="15"/>
        <end position="155"/>
    </location>
</feature>
<dbReference type="Pfam" id="PF06250">
    <property type="entry name" value="YhcG_C"/>
    <property type="match status" value="1"/>
</dbReference>
<dbReference type="PANTHER" id="PTHR30547:SF5">
    <property type="entry name" value="NUCLEASE YHCG-RELATED"/>
    <property type="match status" value="1"/>
</dbReference>
<reference evidence="3 4" key="1">
    <citation type="submission" date="2019-03" db="EMBL/GenBank/DDBJ databases">
        <title>Genomic Encyclopedia of Type Strains, Phase IV (KMG-IV): sequencing the most valuable type-strain genomes for metagenomic binning, comparative biology and taxonomic classification.</title>
        <authorList>
            <person name="Goeker M."/>
        </authorList>
    </citation>
    <scope>NUCLEOTIDE SEQUENCE [LARGE SCALE GENOMIC DNA]</scope>
    <source>
        <strain evidence="3 4">DSM 25964</strain>
    </source>
</reference>
<sequence>MTEKKELRELVSPLQEVLLESRRTAMTAVNAEMLRAYWEMGKILLEAREGENVPDDLLEAVSAELAPEFGRAFSAKKLAAIRSFYGEYAHRPPLIRFHEKNELAESGLPPLNPRLSWTHYRLLLSLPGEEERKAAERMTLRERWSVSELERQLGNGTPLVCPDTGEECDDGPSYPEDFASDPHVQAFLGVPERQRLTETVLERALIDHLQTFFLEKGQDLYLVERQRETVLDGEAVFTDLLFYSRPLHAFLAAELVYGDFSREDEQRMERVLRKIREDGLVEDETENPPAGLLLSVRKDGGRMRYIFPAGAAGQEQRYRSRLPLEEDIAAELERERDEILARYPFLEE</sequence>
<keyword evidence="3" id="KW-0255">Endonuclease</keyword>
<evidence type="ECO:0000259" key="1">
    <source>
        <dbReference type="Pfam" id="PF06250"/>
    </source>
</evidence>
<name>A0A4R8M865_9BACT</name>
<dbReference type="GO" id="GO:0004519">
    <property type="term" value="F:endonuclease activity"/>
    <property type="evidence" value="ECO:0007669"/>
    <property type="project" value="UniProtKB-KW"/>
</dbReference>
<accession>A0A4R8M865</accession>
<keyword evidence="3" id="KW-0540">Nuclease</keyword>
<dbReference type="InterPro" id="IPR009362">
    <property type="entry name" value="YhcG_C"/>
</dbReference>
<gene>
    <name evidence="3" type="ORF">C8D99_105106</name>
</gene>
<proteinExistence type="predicted"/>
<evidence type="ECO:0000313" key="3">
    <source>
        <dbReference type="EMBL" id="TDY61693.1"/>
    </source>
</evidence>
<organism evidence="3 4">
    <name type="scientific">Aminivibrio pyruvatiphilus</name>
    <dbReference type="NCBI Taxonomy" id="1005740"/>
    <lineage>
        <taxon>Bacteria</taxon>
        <taxon>Thermotogati</taxon>
        <taxon>Synergistota</taxon>
        <taxon>Synergistia</taxon>
        <taxon>Synergistales</taxon>
        <taxon>Aminobacteriaceae</taxon>
        <taxon>Aminivibrio</taxon>
    </lineage>
</organism>
<dbReference type="Pfam" id="PF17761">
    <property type="entry name" value="DUF1016_N"/>
    <property type="match status" value="1"/>
</dbReference>
<keyword evidence="3" id="KW-0378">Hydrolase</keyword>
<comment type="caution">
    <text evidence="3">The sequence shown here is derived from an EMBL/GenBank/DDBJ whole genome shotgun (WGS) entry which is preliminary data.</text>
</comment>
<dbReference type="AlphaFoldDB" id="A0A4R8M865"/>
<dbReference type="InterPro" id="IPR041527">
    <property type="entry name" value="YhcG_N"/>
</dbReference>
<dbReference type="EMBL" id="SORI01000005">
    <property type="protein sequence ID" value="TDY61693.1"/>
    <property type="molecule type" value="Genomic_DNA"/>
</dbReference>
<protein>
    <submittedName>
        <fullName evidence="3">Putative nuclease of restriction endonuclease-like (RecB) superfamily</fullName>
    </submittedName>
</protein>
<dbReference type="InterPro" id="IPR053148">
    <property type="entry name" value="PD-DEXK-like_domain"/>
</dbReference>
<dbReference type="RefSeq" id="WP_166670023.1">
    <property type="nucleotide sequence ID" value="NZ_SORI01000005.1"/>
</dbReference>
<feature type="domain" description="YhcG PDDEXK nuclease" evidence="1">
    <location>
        <begin position="180"/>
        <end position="306"/>
    </location>
</feature>